<dbReference type="OrthoDB" id="197875at2"/>
<sequence>MIALEDVCCAFDHEPVLRHISFTIKKGEAVLLTGPNGSGKTTLLRLLNGLVFPELGTYTFEGTAITAKKMREHRYSKYFHQRVGYVWQNPDAQLFCASVEEELAFGPLQMGLPEDEVHQRVEDAIAYFSLEKLRDKAPYFLSGGEKKRTALASIFTMNPAVWTLDEPENFLDAESQTWLTQFLQSLKDAGKTIIVTSHHPDIASRIADRELRLTAEHQLG</sequence>
<evidence type="ECO:0000313" key="10">
    <source>
        <dbReference type="Proteomes" id="UP000095546"/>
    </source>
</evidence>
<dbReference type="Pfam" id="PF00005">
    <property type="entry name" value="ABC_tran"/>
    <property type="match status" value="1"/>
</dbReference>
<evidence type="ECO:0000256" key="3">
    <source>
        <dbReference type="ARBA" id="ARBA00022475"/>
    </source>
</evidence>
<dbReference type="PROSITE" id="PS50893">
    <property type="entry name" value="ABC_TRANSPORTER_2"/>
    <property type="match status" value="1"/>
</dbReference>
<dbReference type="GO" id="GO:0043190">
    <property type="term" value="C:ATP-binding cassette (ABC) transporter complex"/>
    <property type="evidence" value="ECO:0007669"/>
    <property type="project" value="TreeGrafter"/>
</dbReference>
<dbReference type="EC" id="3.6.3.-" evidence="9"/>
<evidence type="ECO:0000256" key="6">
    <source>
        <dbReference type="ARBA" id="ARBA00022967"/>
    </source>
</evidence>
<keyword evidence="6" id="KW-1278">Translocase</keyword>
<dbReference type="eggNOG" id="COG1122">
    <property type="taxonomic scope" value="Bacteria"/>
</dbReference>
<dbReference type="GO" id="GO:0016887">
    <property type="term" value="F:ATP hydrolysis activity"/>
    <property type="evidence" value="ECO:0007669"/>
    <property type="project" value="InterPro"/>
</dbReference>
<dbReference type="GO" id="GO:0005524">
    <property type="term" value="F:ATP binding"/>
    <property type="evidence" value="ECO:0007669"/>
    <property type="project" value="UniProtKB-KW"/>
</dbReference>
<dbReference type="Proteomes" id="UP000095546">
    <property type="component" value="Unassembled WGS sequence"/>
</dbReference>
<comment type="similarity">
    <text evidence="1">Belongs to the ABC transporter superfamily.</text>
</comment>
<evidence type="ECO:0000256" key="4">
    <source>
        <dbReference type="ARBA" id="ARBA00022741"/>
    </source>
</evidence>
<dbReference type="PANTHER" id="PTHR43553">
    <property type="entry name" value="HEAVY METAL TRANSPORTER"/>
    <property type="match status" value="1"/>
</dbReference>
<dbReference type="AlphaFoldDB" id="A0A173WV11"/>
<evidence type="ECO:0000256" key="7">
    <source>
        <dbReference type="ARBA" id="ARBA00023136"/>
    </source>
</evidence>
<dbReference type="STRING" id="187979.ERS852385_00424"/>
<dbReference type="InterPro" id="IPR015856">
    <property type="entry name" value="ABC_transpr_CbiO/EcfA_su"/>
</dbReference>
<dbReference type="EMBL" id="CYYU01000001">
    <property type="protein sequence ID" value="CUN43362.1"/>
    <property type="molecule type" value="Genomic_DNA"/>
</dbReference>
<keyword evidence="10" id="KW-1185">Reference proteome</keyword>
<keyword evidence="5 9" id="KW-0067">ATP-binding</keyword>
<dbReference type="SUPFAM" id="SSF52540">
    <property type="entry name" value="P-loop containing nucleoside triphosphate hydrolases"/>
    <property type="match status" value="1"/>
</dbReference>
<dbReference type="InterPro" id="IPR027417">
    <property type="entry name" value="P-loop_NTPase"/>
</dbReference>
<dbReference type="InterPro" id="IPR003593">
    <property type="entry name" value="AAA+_ATPase"/>
</dbReference>
<evidence type="ECO:0000256" key="2">
    <source>
        <dbReference type="ARBA" id="ARBA00022448"/>
    </source>
</evidence>
<dbReference type="Gene3D" id="3.40.50.300">
    <property type="entry name" value="P-loop containing nucleotide triphosphate hydrolases"/>
    <property type="match status" value="1"/>
</dbReference>
<keyword evidence="9" id="KW-0378">Hydrolase</keyword>
<evidence type="ECO:0000256" key="5">
    <source>
        <dbReference type="ARBA" id="ARBA00022840"/>
    </source>
</evidence>
<organism evidence="9 10">
    <name type="scientific">Mitsuokella jalaludinii</name>
    <dbReference type="NCBI Taxonomy" id="187979"/>
    <lineage>
        <taxon>Bacteria</taxon>
        <taxon>Bacillati</taxon>
        <taxon>Bacillota</taxon>
        <taxon>Negativicutes</taxon>
        <taxon>Selenomonadales</taxon>
        <taxon>Selenomonadaceae</taxon>
        <taxon>Mitsuokella</taxon>
    </lineage>
</organism>
<dbReference type="InterPro" id="IPR050095">
    <property type="entry name" value="ECF_ABC_transporter_ATP-bd"/>
</dbReference>
<name>A0A173WV11_9FIRM</name>
<dbReference type="GO" id="GO:0042626">
    <property type="term" value="F:ATPase-coupled transmembrane transporter activity"/>
    <property type="evidence" value="ECO:0007669"/>
    <property type="project" value="TreeGrafter"/>
</dbReference>
<evidence type="ECO:0000313" key="9">
    <source>
        <dbReference type="EMBL" id="CUN43362.1"/>
    </source>
</evidence>
<protein>
    <submittedName>
        <fullName evidence="9">Nickel import ATP-binding protein NikO</fullName>
        <ecNumber evidence="9">3.6.3.-</ecNumber>
    </submittedName>
</protein>
<keyword evidence="4" id="KW-0547">Nucleotide-binding</keyword>
<keyword evidence="3" id="KW-1003">Cell membrane</keyword>
<keyword evidence="7" id="KW-0472">Membrane</keyword>
<gene>
    <name evidence="9" type="primary">nikO</name>
    <name evidence="9" type="ORF">ERS852385_00424</name>
</gene>
<keyword evidence="2" id="KW-0813">Transport</keyword>
<proteinExistence type="inferred from homology"/>
<feature type="domain" description="ABC transporter" evidence="8">
    <location>
        <begin position="2"/>
        <end position="219"/>
    </location>
</feature>
<accession>A0A173WV11</accession>
<reference evidence="9 10" key="1">
    <citation type="submission" date="2015-09" db="EMBL/GenBank/DDBJ databases">
        <authorList>
            <consortium name="Pathogen Informatics"/>
        </authorList>
    </citation>
    <scope>NUCLEOTIDE SEQUENCE [LARGE SCALE GENOMIC DNA]</scope>
    <source>
        <strain evidence="9 10">2789STDY5608828</strain>
    </source>
</reference>
<evidence type="ECO:0000256" key="1">
    <source>
        <dbReference type="ARBA" id="ARBA00005417"/>
    </source>
</evidence>
<dbReference type="SMART" id="SM00382">
    <property type="entry name" value="AAA"/>
    <property type="match status" value="1"/>
</dbReference>
<dbReference type="InterPro" id="IPR003439">
    <property type="entry name" value="ABC_transporter-like_ATP-bd"/>
</dbReference>
<dbReference type="RefSeq" id="WP_055160174.1">
    <property type="nucleotide sequence ID" value="NZ_CABIWZ010000001.1"/>
</dbReference>
<evidence type="ECO:0000259" key="8">
    <source>
        <dbReference type="PROSITE" id="PS50893"/>
    </source>
</evidence>
<dbReference type="CDD" id="cd03225">
    <property type="entry name" value="ABC_cobalt_CbiO_domain1"/>
    <property type="match status" value="1"/>
</dbReference>